<reference evidence="7 8" key="1">
    <citation type="journal article" date="2018" name="Mol. Biol. Evol.">
        <title>Broad Genomic Sampling Reveals a Smut Pathogenic Ancestry of the Fungal Clade Ustilaginomycotina.</title>
        <authorList>
            <person name="Kijpornyongpan T."/>
            <person name="Mondo S.J."/>
            <person name="Barry K."/>
            <person name="Sandor L."/>
            <person name="Lee J."/>
            <person name="Lipzen A."/>
            <person name="Pangilinan J."/>
            <person name="LaButti K."/>
            <person name="Hainaut M."/>
            <person name="Henrissat B."/>
            <person name="Grigoriev I.V."/>
            <person name="Spatafora J.W."/>
            <person name="Aime M.C."/>
        </authorList>
    </citation>
    <scope>NUCLEOTIDE SEQUENCE [LARGE SCALE GENOMIC DNA]</scope>
    <source>
        <strain evidence="7 8">MCA 4186</strain>
    </source>
</reference>
<gene>
    <name evidence="7" type="ORF">FA09DRAFT_287194</name>
</gene>
<dbReference type="GO" id="GO:0008379">
    <property type="term" value="F:thioredoxin peroxidase activity"/>
    <property type="evidence" value="ECO:0007669"/>
    <property type="project" value="TreeGrafter"/>
</dbReference>
<dbReference type="GO" id="GO:0034599">
    <property type="term" value="P:cellular response to oxidative stress"/>
    <property type="evidence" value="ECO:0007669"/>
    <property type="project" value="TreeGrafter"/>
</dbReference>
<dbReference type="GeneID" id="37267462"/>
<dbReference type="Gene3D" id="3.40.30.10">
    <property type="entry name" value="Glutaredoxin"/>
    <property type="match status" value="1"/>
</dbReference>
<dbReference type="InterPro" id="IPR050924">
    <property type="entry name" value="Peroxiredoxin_BCP/PrxQ"/>
</dbReference>
<dbReference type="PANTHER" id="PTHR42801">
    <property type="entry name" value="THIOREDOXIN-DEPENDENT PEROXIDE REDUCTASE"/>
    <property type="match status" value="1"/>
</dbReference>
<sequence>FFPLAGSPHCTRESCLFRDGMSSTPVFADMDAIVIGVSQDPPDRSKRFVEELSLQYRVLFDEARKTMDAYGVGRALGGLVDNRVTFVIDATGIVRGMAVGVFDAKGHFKFAEKWLVRLEHE</sequence>
<evidence type="ECO:0000313" key="7">
    <source>
        <dbReference type="EMBL" id="PWN98745.1"/>
    </source>
</evidence>
<dbReference type="AlphaFoldDB" id="A0A316ZEK6"/>
<evidence type="ECO:0000256" key="4">
    <source>
        <dbReference type="ARBA" id="ARBA00023157"/>
    </source>
</evidence>
<dbReference type="InterPro" id="IPR000866">
    <property type="entry name" value="AhpC/TSA"/>
</dbReference>
<keyword evidence="4" id="KW-1015">Disulfide bond</keyword>
<keyword evidence="3" id="KW-0560">Oxidoreductase</keyword>
<dbReference type="EMBL" id="KZ819290">
    <property type="protein sequence ID" value="PWN98745.1"/>
    <property type="molecule type" value="Genomic_DNA"/>
</dbReference>
<dbReference type="PANTHER" id="PTHR42801:SF4">
    <property type="entry name" value="AHPC_TSA FAMILY PROTEIN"/>
    <property type="match status" value="1"/>
</dbReference>
<evidence type="ECO:0000256" key="2">
    <source>
        <dbReference type="ARBA" id="ARBA00022862"/>
    </source>
</evidence>
<dbReference type="OrthoDB" id="338622at2759"/>
<proteinExistence type="predicted"/>
<evidence type="ECO:0000256" key="5">
    <source>
        <dbReference type="ARBA" id="ARBA00023284"/>
    </source>
</evidence>
<keyword evidence="5" id="KW-0676">Redox-active center</keyword>
<dbReference type="Pfam" id="PF00578">
    <property type="entry name" value="AhpC-TSA"/>
    <property type="match status" value="1"/>
</dbReference>
<dbReference type="GO" id="GO:0045454">
    <property type="term" value="P:cell redox homeostasis"/>
    <property type="evidence" value="ECO:0007669"/>
    <property type="project" value="TreeGrafter"/>
</dbReference>
<feature type="non-terminal residue" evidence="7">
    <location>
        <position position="121"/>
    </location>
</feature>
<dbReference type="CDD" id="cd03017">
    <property type="entry name" value="PRX_BCP"/>
    <property type="match status" value="1"/>
</dbReference>
<name>A0A316ZEK6_9BASI</name>
<dbReference type="SUPFAM" id="SSF52833">
    <property type="entry name" value="Thioredoxin-like"/>
    <property type="match status" value="1"/>
</dbReference>
<feature type="non-terminal residue" evidence="7">
    <location>
        <position position="1"/>
    </location>
</feature>
<evidence type="ECO:0000256" key="1">
    <source>
        <dbReference type="ARBA" id="ARBA00022559"/>
    </source>
</evidence>
<evidence type="ECO:0000313" key="8">
    <source>
        <dbReference type="Proteomes" id="UP000245946"/>
    </source>
</evidence>
<keyword evidence="8" id="KW-1185">Reference proteome</keyword>
<dbReference type="STRING" id="58919.A0A316ZEK6"/>
<keyword evidence="2" id="KW-0049">Antioxidant</keyword>
<dbReference type="Proteomes" id="UP000245946">
    <property type="component" value="Unassembled WGS sequence"/>
</dbReference>
<keyword evidence="1" id="KW-0575">Peroxidase</keyword>
<dbReference type="InterPro" id="IPR036249">
    <property type="entry name" value="Thioredoxin-like_sf"/>
</dbReference>
<protein>
    <submittedName>
        <fullName evidence="7">Alkyl hydroperoxide reductase/ thiol specific antioxidant/ Mal allergen</fullName>
    </submittedName>
</protein>
<dbReference type="GO" id="GO:0005737">
    <property type="term" value="C:cytoplasm"/>
    <property type="evidence" value="ECO:0007669"/>
    <property type="project" value="TreeGrafter"/>
</dbReference>
<evidence type="ECO:0000259" key="6">
    <source>
        <dbReference type="Pfam" id="PF00578"/>
    </source>
</evidence>
<evidence type="ECO:0000256" key="3">
    <source>
        <dbReference type="ARBA" id="ARBA00023002"/>
    </source>
</evidence>
<organism evidence="7 8">
    <name type="scientific">Tilletiopsis washingtonensis</name>
    <dbReference type="NCBI Taxonomy" id="58919"/>
    <lineage>
        <taxon>Eukaryota</taxon>
        <taxon>Fungi</taxon>
        <taxon>Dikarya</taxon>
        <taxon>Basidiomycota</taxon>
        <taxon>Ustilaginomycotina</taxon>
        <taxon>Exobasidiomycetes</taxon>
        <taxon>Entylomatales</taxon>
        <taxon>Entylomatales incertae sedis</taxon>
        <taxon>Tilletiopsis</taxon>
    </lineage>
</organism>
<dbReference type="RefSeq" id="XP_025599024.1">
    <property type="nucleotide sequence ID" value="XM_025739916.1"/>
</dbReference>
<accession>A0A316ZEK6</accession>
<feature type="domain" description="Alkyl hydroperoxide reductase subunit C/ Thiol specific antioxidant" evidence="6">
    <location>
        <begin position="1"/>
        <end position="95"/>
    </location>
</feature>